<keyword evidence="1" id="KW-0805">Transcription regulation</keyword>
<evidence type="ECO:0000256" key="3">
    <source>
        <dbReference type="ARBA" id="ARBA00023163"/>
    </source>
</evidence>
<evidence type="ECO:0000256" key="1">
    <source>
        <dbReference type="ARBA" id="ARBA00023015"/>
    </source>
</evidence>
<dbReference type="Gene3D" id="1.10.10.60">
    <property type="entry name" value="Homeodomain-like"/>
    <property type="match status" value="1"/>
</dbReference>
<dbReference type="RefSeq" id="WP_091038995.1">
    <property type="nucleotide sequence ID" value="NZ_FNAD01000013.1"/>
</dbReference>
<proteinExistence type="predicted"/>
<protein>
    <submittedName>
        <fullName evidence="6">Transcriptional regulator, TetR family</fullName>
    </submittedName>
</protein>
<accession>A0A1G7AC36</accession>
<dbReference type="OrthoDB" id="71867at2"/>
<evidence type="ECO:0000256" key="2">
    <source>
        <dbReference type="ARBA" id="ARBA00023125"/>
    </source>
</evidence>
<organism evidence="6 7">
    <name type="scientific">Glycomyces harbinensis</name>
    <dbReference type="NCBI Taxonomy" id="58114"/>
    <lineage>
        <taxon>Bacteria</taxon>
        <taxon>Bacillati</taxon>
        <taxon>Actinomycetota</taxon>
        <taxon>Actinomycetes</taxon>
        <taxon>Glycomycetales</taxon>
        <taxon>Glycomycetaceae</taxon>
        <taxon>Glycomyces</taxon>
    </lineage>
</organism>
<feature type="DNA-binding region" description="H-T-H motif" evidence="4">
    <location>
        <begin position="28"/>
        <end position="47"/>
    </location>
</feature>
<dbReference type="InterPro" id="IPR001647">
    <property type="entry name" value="HTH_TetR"/>
</dbReference>
<feature type="domain" description="HTH tetR-type" evidence="5">
    <location>
        <begin position="5"/>
        <end position="65"/>
    </location>
</feature>
<dbReference type="SUPFAM" id="SSF48498">
    <property type="entry name" value="Tetracyclin repressor-like, C-terminal domain"/>
    <property type="match status" value="1"/>
</dbReference>
<dbReference type="InterPro" id="IPR009057">
    <property type="entry name" value="Homeodomain-like_sf"/>
</dbReference>
<keyword evidence="3" id="KW-0804">Transcription</keyword>
<dbReference type="InterPro" id="IPR025996">
    <property type="entry name" value="MT1864/Rv1816-like_C"/>
</dbReference>
<dbReference type="InterPro" id="IPR036271">
    <property type="entry name" value="Tet_transcr_reg_TetR-rel_C_sf"/>
</dbReference>
<dbReference type="PANTHER" id="PTHR30055">
    <property type="entry name" value="HTH-TYPE TRANSCRIPTIONAL REGULATOR RUTR"/>
    <property type="match status" value="1"/>
</dbReference>
<dbReference type="STRING" id="58114.SAMN05216270_11356"/>
<name>A0A1G7AC36_9ACTN</name>
<dbReference type="PROSITE" id="PS50977">
    <property type="entry name" value="HTH_TETR_2"/>
    <property type="match status" value="1"/>
</dbReference>
<evidence type="ECO:0000259" key="5">
    <source>
        <dbReference type="PROSITE" id="PS50977"/>
    </source>
</evidence>
<dbReference type="AlphaFoldDB" id="A0A1G7AC36"/>
<dbReference type="Gene3D" id="1.10.357.10">
    <property type="entry name" value="Tetracycline Repressor, domain 2"/>
    <property type="match status" value="1"/>
</dbReference>
<gene>
    <name evidence="6" type="ORF">SAMN05216270_11356</name>
</gene>
<dbReference type="Proteomes" id="UP000198949">
    <property type="component" value="Unassembled WGS sequence"/>
</dbReference>
<dbReference type="Pfam" id="PF00440">
    <property type="entry name" value="TetR_N"/>
    <property type="match status" value="1"/>
</dbReference>
<evidence type="ECO:0000256" key="4">
    <source>
        <dbReference type="PROSITE-ProRule" id="PRU00335"/>
    </source>
</evidence>
<dbReference type="SUPFAM" id="SSF46689">
    <property type="entry name" value="Homeodomain-like"/>
    <property type="match status" value="1"/>
</dbReference>
<evidence type="ECO:0000313" key="6">
    <source>
        <dbReference type="EMBL" id="SDE12359.1"/>
    </source>
</evidence>
<evidence type="ECO:0000313" key="7">
    <source>
        <dbReference type="Proteomes" id="UP000198949"/>
    </source>
</evidence>
<dbReference type="Pfam" id="PF13305">
    <property type="entry name" value="TetR_C_33"/>
    <property type="match status" value="1"/>
</dbReference>
<dbReference type="EMBL" id="FNAD01000013">
    <property type="protein sequence ID" value="SDE12359.1"/>
    <property type="molecule type" value="Genomic_DNA"/>
</dbReference>
<reference evidence="7" key="1">
    <citation type="submission" date="2016-10" db="EMBL/GenBank/DDBJ databases">
        <authorList>
            <person name="Varghese N."/>
            <person name="Submissions S."/>
        </authorList>
    </citation>
    <scope>NUCLEOTIDE SEQUENCE [LARGE SCALE GENOMIC DNA]</scope>
    <source>
        <strain evidence="7">CGMCC 4.3516</strain>
    </source>
</reference>
<dbReference type="PANTHER" id="PTHR30055:SF239">
    <property type="entry name" value="TRANSCRIPTIONAL REGULATORY PROTEIN"/>
    <property type="match status" value="1"/>
</dbReference>
<keyword evidence="7" id="KW-1185">Reference proteome</keyword>
<dbReference type="GO" id="GO:0000976">
    <property type="term" value="F:transcription cis-regulatory region binding"/>
    <property type="evidence" value="ECO:0007669"/>
    <property type="project" value="TreeGrafter"/>
</dbReference>
<dbReference type="InterPro" id="IPR050109">
    <property type="entry name" value="HTH-type_TetR-like_transc_reg"/>
</dbReference>
<sequence length="197" mass="20852">MTRTALTAAAVVADAAALADEAGFETVSLSAVARRLGVRTPSLYSHVRDLEALLDGVAALALAELAGRVAAAIAGRAGRAALEGYAAAYRSYARESPGRWQSMQRRAGDAVVRSDAARETVALTGAVLRGYPVPEDEHVHAIRLLGSTINGFLALERIGGFDHSEPSSEESWSRTVDALDALLRAWPADPRHRKAQP</sequence>
<dbReference type="GO" id="GO:0003700">
    <property type="term" value="F:DNA-binding transcription factor activity"/>
    <property type="evidence" value="ECO:0007669"/>
    <property type="project" value="TreeGrafter"/>
</dbReference>
<keyword evidence="2 4" id="KW-0238">DNA-binding</keyword>